<gene>
    <name evidence="1" type="ORF">NQ317_013157</name>
</gene>
<proteinExistence type="predicted"/>
<protein>
    <submittedName>
        <fullName evidence="1">Uncharacterized protein</fullName>
    </submittedName>
</protein>
<name>A0ABQ9JZK6_9CUCU</name>
<dbReference type="EMBL" id="JAPWTJ010000112">
    <property type="protein sequence ID" value="KAJ8982685.1"/>
    <property type="molecule type" value="Genomic_DNA"/>
</dbReference>
<dbReference type="Pfam" id="PF14945">
    <property type="entry name" value="LLC1"/>
    <property type="match status" value="1"/>
</dbReference>
<evidence type="ECO:0000313" key="1">
    <source>
        <dbReference type="EMBL" id="KAJ8982685.1"/>
    </source>
</evidence>
<keyword evidence="2" id="KW-1185">Reference proteome</keyword>
<organism evidence="1 2">
    <name type="scientific">Molorchus minor</name>
    <dbReference type="NCBI Taxonomy" id="1323400"/>
    <lineage>
        <taxon>Eukaryota</taxon>
        <taxon>Metazoa</taxon>
        <taxon>Ecdysozoa</taxon>
        <taxon>Arthropoda</taxon>
        <taxon>Hexapoda</taxon>
        <taxon>Insecta</taxon>
        <taxon>Pterygota</taxon>
        <taxon>Neoptera</taxon>
        <taxon>Endopterygota</taxon>
        <taxon>Coleoptera</taxon>
        <taxon>Polyphaga</taxon>
        <taxon>Cucujiformia</taxon>
        <taxon>Chrysomeloidea</taxon>
        <taxon>Cerambycidae</taxon>
        <taxon>Lamiinae</taxon>
        <taxon>Monochamini</taxon>
        <taxon>Molorchus</taxon>
    </lineage>
</organism>
<dbReference type="InterPro" id="IPR020339">
    <property type="entry name" value="C20orf85-like"/>
</dbReference>
<evidence type="ECO:0000313" key="2">
    <source>
        <dbReference type="Proteomes" id="UP001162164"/>
    </source>
</evidence>
<dbReference type="Proteomes" id="UP001162164">
    <property type="component" value="Unassembled WGS sequence"/>
</dbReference>
<comment type="caution">
    <text evidence="1">The sequence shown here is derived from an EMBL/GenBank/DDBJ whole genome shotgun (WGS) entry which is preliminary data.</text>
</comment>
<sequence length="115" mass="13610">MSRTNNTVDLVAQNEILKAQEILEEKAAREWMSKWGFYLDFDKICIIEAQKMGYSKEDYIRMKMKRKTEKYDEDFIWEPVPSKNVPNTTTEYKLSIDLRNIICLTLICLQCLSNS</sequence>
<accession>A0ABQ9JZK6</accession>
<reference evidence="1" key="1">
    <citation type="journal article" date="2023" name="Insect Mol. Biol.">
        <title>Genome sequencing provides insights into the evolution of gene families encoding plant cell wall-degrading enzymes in longhorned beetles.</title>
        <authorList>
            <person name="Shin N.R."/>
            <person name="Okamura Y."/>
            <person name="Kirsch R."/>
            <person name="Pauchet Y."/>
        </authorList>
    </citation>
    <scope>NUCLEOTIDE SEQUENCE</scope>
    <source>
        <strain evidence="1">MMC_N1</strain>
    </source>
</reference>